<accession>A0A2X1XTZ3</accession>
<name>A0A2X1XTZ3_PHODM</name>
<proteinExistence type="predicted"/>
<dbReference type="InterPro" id="IPR006120">
    <property type="entry name" value="Resolvase_HTH_dom"/>
</dbReference>
<evidence type="ECO:0000313" key="2">
    <source>
        <dbReference type="EMBL" id="SPY46039.1"/>
    </source>
</evidence>
<dbReference type="Proteomes" id="UP000251647">
    <property type="component" value="Unassembled WGS sequence"/>
</dbReference>
<feature type="domain" description="Resolvase HTH" evidence="1">
    <location>
        <begin position="125"/>
        <end position="156"/>
    </location>
</feature>
<dbReference type="EMBL" id="UATL01000008">
    <property type="protein sequence ID" value="SPY46039.1"/>
    <property type="molecule type" value="Genomic_DNA"/>
</dbReference>
<evidence type="ECO:0000259" key="1">
    <source>
        <dbReference type="Pfam" id="PF02796"/>
    </source>
</evidence>
<dbReference type="Pfam" id="PF02796">
    <property type="entry name" value="HTH_7"/>
    <property type="match status" value="1"/>
</dbReference>
<dbReference type="GO" id="GO:0003677">
    <property type="term" value="F:DNA binding"/>
    <property type="evidence" value="ECO:0007669"/>
    <property type="project" value="InterPro"/>
</dbReference>
<dbReference type="GO" id="GO:0000150">
    <property type="term" value="F:DNA strand exchange activity"/>
    <property type="evidence" value="ECO:0007669"/>
    <property type="project" value="InterPro"/>
</dbReference>
<reference evidence="2 3" key="1">
    <citation type="submission" date="2018-06" db="EMBL/GenBank/DDBJ databases">
        <authorList>
            <consortium name="Pathogen Informatics"/>
            <person name="Doyle S."/>
        </authorList>
    </citation>
    <scope>NUCLEOTIDE SEQUENCE [LARGE SCALE GENOMIC DNA]</scope>
    <source>
        <strain evidence="2 3">NCTC11647</strain>
    </source>
</reference>
<protein>
    <recommendedName>
        <fullName evidence="1">Resolvase HTH domain-containing protein</fullName>
    </recommendedName>
</protein>
<dbReference type="AlphaFoldDB" id="A0A2X1XTZ3"/>
<gene>
    <name evidence="2" type="ORF">NCTC11647_04385</name>
</gene>
<sequence>MTFDLEKATGKTVVKSAVLREVANSGHVEKYVFHRYSNQLANIGLHTEYLVLDGKSLKRLKVEFTTLSNNLESFTIHCHRSRRYEEKRLAASKRGIELTQREKGKFGRPKGSTVSIDDFLMKHSDIVTRLERGLSINQTAEIMGKGRSTVKRVKEAMK</sequence>
<organism evidence="2 3">
    <name type="scientific">Photobacterium damselae</name>
    <dbReference type="NCBI Taxonomy" id="38293"/>
    <lineage>
        <taxon>Bacteria</taxon>
        <taxon>Pseudomonadati</taxon>
        <taxon>Pseudomonadota</taxon>
        <taxon>Gammaproteobacteria</taxon>
        <taxon>Vibrionales</taxon>
        <taxon>Vibrionaceae</taxon>
        <taxon>Photobacterium</taxon>
    </lineage>
</organism>
<evidence type="ECO:0000313" key="3">
    <source>
        <dbReference type="Proteomes" id="UP000251647"/>
    </source>
</evidence>